<reference evidence="8 9" key="1">
    <citation type="submission" date="2019-06" db="EMBL/GenBank/DDBJ databases">
        <title>Enrichment of Autotrophic Halophilic Microorganisms from Red Sea Brine Pool Using Microbial Electrosynthesis System.</title>
        <authorList>
            <person name="Alqahtani M.F."/>
            <person name="Bajracharya S."/>
            <person name="Katuri K.P."/>
            <person name="Ali M."/>
            <person name="Saikaly P.E."/>
        </authorList>
    </citation>
    <scope>NUCLEOTIDE SEQUENCE [LARGE SCALE GENOMIC DNA]</scope>
    <source>
        <strain evidence="8">MES6</strain>
    </source>
</reference>
<comment type="caution">
    <text evidence="8">The sequence shown here is derived from an EMBL/GenBank/DDBJ whole genome shotgun (WGS) entry which is preliminary data.</text>
</comment>
<keyword evidence="6" id="KW-0963">Cytoplasm</keyword>
<dbReference type="GO" id="GO:0005737">
    <property type="term" value="C:cytoplasm"/>
    <property type="evidence" value="ECO:0007669"/>
    <property type="project" value="UniProtKB-SubCell"/>
</dbReference>
<gene>
    <name evidence="6 8" type="primary">tilS</name>
    <name evidence="8" type="ORF">FH759_00890</name>
</gene>
<dbReference type="CDD" id="cd01992">
    <property type="entry name" value="TilS_N"/>
    <property type="match status" value="1"/>
</dbReference>
<feature type="domain" description="tRNA(Ile)-lysidine/2-thiocytidine synthase N-terminal" evidence="7">
    <location>
        <begin position="26"/>
        <end position="204"/>
    </location>
</feature>
<evidence type="ECO:0000313" key="9">
    <source>
        <dbReference type="Proteomes" id="UP000483078"/>
    </source>
</evidence>
<evidence type="ECO:0000256" key="4">
    <source>
        <dbReference type="ARBA" id="ARBA00022840"/>
    </source>
</evidence>
<evidence type="ECO:0000313" key="8">
    <source>
        <dbReference type="EMBL" id="MTJ03234.1"/>
    </source>
</evidence>
<evidence type="ECO:0000256" key="6">
    <source>
        <dbReference type="HAMAP-Rule" id="MF_01161"/>
    </source>
</evidence>
<comment type="catalytic activity">
    <reaction evidence="5 6">
        <text>cytidine(34) in tRNA(Ile2) + L-lysine + ATP = lysidine(34) in tRNA(Ile2) + AMP + diphosphate + H(+)</text>
        <dbReference type="Rhea" id="RHEA:43744"/>
        <dbReference type="Rhea" id="RHEA-COMP:10625"/>
        <dbReference type="Rhea" id="RHEA-COMP:10670"/>
        <dbReference type="ChEBI" id="CHEBI:15378"/>
        <dbReference type="ChEBI" id="CHEBI:30616"/>
        <dbReference type="ChEBI" id="CHEBI:32551"/>
        <dbReference type="ChEBI" id="CHEBI:33019"/>
        <dbReference type="ChEBI" id="CHEBI:82748"/>
        <dbReference type="ChEBI" id="CHEBI:83665"/>
        <dbReference type="ChEBI" id="CHEBI:456215"/>
        <dbReference type="EC" id="6.3.4.19"/>
    </reaction>
</comment>
<evidence type="ECO:0000259" key="7">
    <source>
        <dbReference type="Pfam" id="PF01171"/>
    </source>
</evidence>
<dbReference type="SUPFAM" id="SSF52402">
    <property type="entry name" value="Adenine nucleotide alpha hydrolases-like"/>
    <property type="match status" value="1"/>
</dbReference>
<dbReference type="GO" id="GO:0005524">
    <property type="term" value="F:ATP binding"/>
    <property type="evidence" value="ECO:0007669"/>
    <property type="project" value="UniProtKB-UniRule"/>
</dbReference>
<dbReference type="AlphaFoldDB" id="A0A7C9L6X8"/>
<evidence type="ECO:0000256" key="5">
    <source>
        <dbReference type="ARBA" id="ARBA00048539"/>
    </source>
</evidence>
<dbReference type="RefSeq" id="WP_273247680.1">
    <property type="nucleotide sequence ID" value="NZ_VENJ01000002.1"/>
</dbReference>
<dbReference type="NCBIfam" id="TIGR02432">
    <property type="entry name" value="lysidine_TilS_N"/>
    <property type="match status" value="1"/>
</dbReference>
<dbReference type="InterPro" id="IPR012094">
    <property type="entry name" value="tRNA_Ile_lys_synt"/>
</dbReference>
<evidence type="ECO:0000256" key="1">
    <source>
        <dbReference type="ARBA" id="ARBA00022598"/>
    </source>
</evidence>
<comment type="domain">
    <text evidence="6">The N-terminal region contains the highly conserved SGGXDS motif, predicted to be a P-loop motif involved in ATP binding.</text>
</comment>
<dbReference type="Proteomes" id="UP000483078">
    <property type="component" value="Unassembled WGS sequence"/>
</dbReference>
<dbReference type="HAMAP" id="MF_01161">
    <property type="entry name" value="tRNA_Ile_lys_synt"/>
    <property type="match status" value="1"/>
</dbReference>
<evidence type="ECO:0000256" key="2">
    <source>
        <dbReference type="ARBA" id="ARBA00022694"/>
    </source>
</evidence>
<dbReference type="EMBL" id="VENJ01000002">
    <property type="protein sequence ID" value="MTJ03234.1"/>
    <property type="molecule type" value="Genomic_DNA"/>
</dbReference>
<dbReference type="Pfam" id="PF01171">
    <property type="entry name" value="ATP_bind_3"/>
    <property type="match status" value="1"/>
</dbReference>
<organism evidence="8 9">
    <name type="scientific">Sediminimonas qiaohouensis</name>
    <dbReference type="NCBI Taxonomy" id="552061"/>
    <lineage>
        <taxon>Bacteria</taxon>
        <taxon>Pseudomonadati</taxon>
        <taxon>Pseudomonadota</taxon>
        <taxon>Alphaproteobacteria</taxon>
        <taxon>Rhodobacterales</taxon>
        <taxon>Roseobacteraceae</taxon>
        <taxon>Sediminimonas</taxon>
    </lineage>
</organism>
<protein>
    <recommendedName>
        <fullName evidence="6">tRNA(Ile)-lysidine synthase</fullName>
        <ecNumber evidence="6">6.3.4.19</ecNumber>
    </recommendedName>
    <alternativeName>
        <fullName evidence="6">tRNA(Ile)-2-lysyl-cytidine synthase</fullName>
    </alternativeName>
    <alternativeName>
        <fullName evidence="6">tRNA(Ile)-lysidine synthetase</fullName>
    </alternativeName>
</protein>
<keyword evidence="2 6" id="KW-0819">tRNA processing</keyword>
<dbReference type="PANTHER" id="PTHR43033:SF1">
    <property type="entry name" value="TRNA(ILE)-LYSIDINE SYNTHASE-RELATED"/>
    <property type="match status" value="1"/>
</dbReference>
<feature type="binding site" evidence="6">
    <location>
        <begin position="31"/>
        <end position="36"/>
    </location>
    <ligand>
        <name>ATP</name>
        <dbReference type="ChEBI" id="CHEBI:30616"/>
    </ligand>
</feature>
<name>A0A7C9L6X8_9RHOB</name>
<dbReference type="PANTHER" id="PTHR43033">
    <property type="entry name" value="TRNA(ILE)-LYSIDINE SYNTHASE-RELATED"/>
    <property type="match status" value="1"/>
</dbReference>
<keyword evidence="3 6" id="KW-0547">Nucleotide-binding</keyword>
<keyword evidence="4 6" id="KW-0067">ATP-binding</keyword>
<dbReference type="GO" id="GO:0032267">
    <property type="term" value="F:tRNA(Ile)-lysidine synthase activity"/>
    <property type="evidence" value="ECO:0007669"/>
    <property type="project" value="UniProtKB-EC"/>
</dbReference>
<dbReference type="Gene3D" id="3.40.50.620">
    <property type="entry name" value="HUPs"/>
    <property type="match status" value="1"/>
</dbReference>
<comment type="subcellular location">
    <subcellularLocation>
        <location evidence="6">Cytoplasm</location>
    </subcellularLocation>
</comment>
<evidence type="ECO:0000256" key="3">
    <source>
        <dbReference type="ARBA" id="ARBA00022741"/>
    </source>
</evidence>
<dbReference type="InterPro" id="IPR012795">
    <property type="entry name" value="tRNA_Ile_lys_synt_N"/>
</dbReference>
<proteinExistence type="inferred from homology"/>
<dbReference type="InterPro" id="IPR014729">
    <property type="entry name" value="Rossmann-like_a/b/a_fold"/>
</dbReference>
<keyword evidence="1 6" id="KW-0436">Ligase</keyword>
<dbReference type="InterPro" id="IPR011063">
    <property type="entry name" value="TilS/TtcA_N"/>
</dbReference>
<accession>A0A7C9L6X8</accession>
<sequence length="428" mass="44810">MTDSSDGGDPGAQVVAHFRDAPPAHLGVAVSGGSDSVALLRMLADWAPGAGVSLHVVTVDHGLRPEAADEARAVAALAAQLGAAHDTLHWRGWDGTGNVQDAARQARYGLIRDWALARGIGQVALGHTGDDQAETVLMALARGAGVDGMAAMPVRRDLDGVTLVRPMLGLRRAALRRWLEARGQDWTDDPGNEDPRYDRIKARRALEALAPLGVDAQALARVAGNMAEARAALRAATAEAARDCAAVEAAELRITAGELEQLPSEIARRLLIYALHSVGGAPHAPRRDAIARLREAIAQGRRSTLAGCLIAVREGAVHIGREPSAVAGLCAAPGDIWDRRWRVEPSPDADNKGIAGTQVAALGEAGLAQCPDPDAWRKTGLAREAILAAPAVWRGDTLLAAPVAGWANGWRAVPVLDTRSFAAGLLPD</sequence>
<dbReference type="GO" id="GO:0006400">
    <property type="term" value="P:tRNA modification"/>
    <property type="evidence" value="ECO:0007669"/>
    <property type="project" value="UniProtKB-UniRule"/>
</dbReference>
<comment type="similarity">
    <text evidence="6">Belongs to the tRNA(Ile)-lysidine synthase family.</text>
</comment>
<comment type="function">
    <text evidence="6">Ligates lysine onto the cytidine present at position 34 of the AUA codon-specific tRNA(Ile) that contains the anticodon CAU, in an ATP-dependent manner. Cytidine is converted to lysidine, thus changing the amino acid specificity of the tRNA from methionine to isoleucine.</text>
</comment>
<dbReference type="EC" id="6.3.4.19" evidence="6"/>